<dbReference type="EC" id="2.7.11.1" evidence="2"/>
<dbReference type="EMBL" id="JAUSRE010000002">
    <property type="protein sequence ID" value="MDP9886943.1"/>
    <property type="molecule type" value="Genomic_DNA"/>
</dbReference>
<keyword evidence="2" id="KW-0418">Kinase</keyword>
<dbReference type="InterPro" id="IPR036890">
    <property type="entry name" value="HATPase_C_sf"/>
</dbReference>
<dbReference type="Gene3D" id="3.30.565.10">
    <property type="entry name" value="Histidine kinase-like ATPase, C-terminal domain"/>
    <property type="match status" value="1"/>
</dbReference>
<feature type="domain" description="Histidine kinase/HSP90-like ATPase" evidence="1">
    <location>
        <begin position="44"/>
        <end position="131"/>
    </location>
</feature>
<dbReference type="InterPro" id="IPR003594">
    <property type="entry name" value="HATPase_dom"/>
</dbReference>
<dbReference type="RefSeq" id="WP_307303966.1">
    <property type="nucleotide sequence ID" value="NZ_JAUSRE010000002.1"/>
</dbReference>
<protein>
    <submittedName>
        <fullName evidence="2">Serine/threonine-protein kinase RsbW</fullName>
        <ecNumber evidence="2">2.7.11.1</ecNumber>
    </submittedName>
</protein>
<reference evidence="2 3" key="1">
    <citation type="submission" date="2023-07" db="EMBL/GenBank/DDBJ databases">
        <title>Sorghum-associated microbial communities from plants grown in Nebraska, USA.</title>
        <authorList>
            <person name="Schachtman D."/>
        </authorList>
    </citation>
    <scope>NUCLEOTIDE SEQUENCE [LARGE SCALE GENOMIC DNA]</scope>
    <source>
        <strain evidence="2 3">CC222</strain>
    </source>
</reference>
<accession>A0ABT9RQI7</accession>
<dbReference type="CDD" id="cd16936">
    <property type="entry name" value="HATPase_RsbW-like"/>
    <property type="match status" value="1"/>
</dbReference>
<organism evidence="2 3">
    <name type="scientific">Pseudarthrobacter enclensis</name>
    <dbReference type="NCBI Taxonomy" id="993070"/>
    <lineage>
        <taxon>Bacteria</taxon>
        <taxon>Bacillati</taxon>
        <taxon>Actinomycetota</taxon>
        <taxon>Actinomycetes</taxon>
        <taxon>Micrococcales</taxon>
        <taxon>Micrococcaceae</taxon>
        <taxon>Pseudarthrobacter</taxon>
    </lineage>
</organism>
<dbReference type="Pfam" id="PF13581">
    <property type="entry name" value="HATPase_c_2"/>
    <property type="match status" value="1"/>
</dbReference>
<evidence type="ECO:0000313" key="2">
    <source>
        <dbReference type="EMBL" id="MDP9886943.1"/>
    </source>
</evidence>
<comment type="caution">
    <text evidence="2">The sequence shown here is derived from an EMBL/GenBank/DDBJ whole genome shotgun (WGS) entry which is preliminary data.</text>
</comment>
<keyword evidence="2" id="KW-0808">Transferase</keyword>
<dbReference type="GO" id="GO:0004674">
    <property type="term" value="F:protein serine/threonine kinase activity"/>
    <property type="evidence" value="ECO:0007669"/>
    <property type="project" value="UniProtKB-EC"/>
</dbReference>
<dbReference type="Proteomes" id="UP001226577">
    <property type="component" value="Unassembled WGS sequence"/>
</dbReference>
<evidence type="ECO:0000313" key="3">
    <source>
        <dbReference type="Proteomes" id="UP001226577"/>
    </source>
</evidence>
<sequence length="145" mass="15579">MTEVLAARSFRGPAAEAAIEAVHNDLDSLWLDVPFVNDMDQMTFTTAVIESASNIVQHAEPAGDREVELGVETTVQPALLQARVSAYYAKPPYGPMDASTPADDAESGRGLALIEALVTTVTFERQDGTNTWVLSRSSSQEQPSP</sequence>
<proteinExistence type="predicted"/>
<name>A0ABT9RQI7_9MICC</name>
<evidence type="ECO:0000259" key="1">
    <source>
        <dbReference type="Pfam" id="PF13581"/>
    </source>
</evidence>
<gene>
    <name evidence="2" type="ORF">J2X98_000513</name>
</gene>
<keyword evidence="3" id="KW-1185">Reference proteome</keyword>